<dbReference type="Pfam" id="PF04963">
    <property type="entry name" value="Sigma54_CBD"/>
    <property type="match status" value="1"/>
</dbReference>
<dbReference type="InterPro" id="IPR038709">
    <property type="entry name" value="RpoN_core-bd_sf"/>
</dbReference>
<keyword evidence="8" id="KW-0804">Transcription</keyword>
<keyword evidence="6" id="KW-0731">Sigma factor</keyword>
<keyword evidence="4" id="KW-0548">Nucleotidyltransferase</keyword>
<dbReference type="GO" id="GO:0016987">
    <property type="term" value="F:sigma factor activity"/>
    <property type="evidence" value="ECO:0007669"/>
    <property type="project" value="UniProtKB-KW"/>
</dbReference>
<dbReference type="PROSITE" id="PS50044">
    <property type="entry name" value="SIGMA54_3"/>
    <property type="match status" value="1"/>
</dbReference>
<evidence type="ECO:0000256" key="8">
    <source>
        <dbReference type="ARBA" id="ARBA00023163"/>
    </source>
</evidence>
<dbReference type="PANTHER" id="PTHR32248">
    <property type="entry name" value="RNA POLYMERASE SIGMA-54 FACTOR"/>
    <property type="match status" value="1"/>
</dbReference>
<evidence type="ECO:0000259" key="11">
    <source>
        <dbReference type="Pfam" id="PF04963"/>
    </source>
</evidence>
<keyword evidence="3" id="KW-0808">Transferase</keyword>
<dbReference type="AlphaFoldDB" id="A0A9D7SV69"/>
<dbReference type="EMBL" id="JADKGY010000022">
    <property type="protein sequence ID" value="MBK9983702.1"/>
    <property type="molecule type" value="Genomic_DNA"/>
</dbReference>
<protein>
    <submittedName>
        <fullName evidence="12">RNA polymerase factor sigma-54</fullName>
    </submittedName>
</protein>
<dbReference type="GO" id="GO:0006352">
    <property type="term" value="P:DNA-templated transcription initiation"/>
    <property type="evidence" value="ECO:0007669"/>
    <property type="project" value="InterPro"/>
</dbReference>
<dbReference type="InterPro" id="IPR007046">
    <property type="entry name" value="RNA_pol_sigma_54_core-bd"/>
</dbReference>
<sequence>MIRQQLSQKLLQKLSPQQIQLMKLLQIPTVSLEQRIKEELEANPALEEPDNYNESTPDDAQEEKSDAAEKEKEEDYELDDYLNDYIEDDPVSYHTTETVSEQREKNLPAVVSSTFHDYLDQQLGLLNLDSEVHRIIAQQIIGSIDDTGYLRRDIPSLIDDILFAFNIEVTTKQVVEVLAMIQRFDPPGVCARDLRETLMIQLQQRLNLAEAVEDDELVEILKLGLLILNKHFEAFSKKHFSRLQRQLEISESQLKDALDEILKLNPKPASGYTSQFDTQTQTIIPDFMVTNRDGELELTMDVRNAPDLRINDQYVDMLKSYQTKREAHTVNKENKEAIIFIKQKIDSAKWFIDAIKQRQNTLKQTMYAIMQFQKEFFLTGDSTKLKPMILRDIAELTSLDISTVSRVASSKFVQTEFGTKRLKDFFSESIVNVEGDEVSTQEVKSILGEIIAGEHKRKPLSDEKLRQMLEQKGYSIARRTVAKYREQLNIPVARLRKEL</sequence>
<comment type="caution">
    <text evidence="12">The sequence shown here is derived from an EMBL/GenBank/DDBJ whole genome shotgun (WGS) entry which is preliminary data.</text>
</comment>
<dbReference type="Gene3D" id="1.10.10.60">
    <property type="entry name" value="Homeodomain-like"/>
    <property type="match status" value="1"/>
</dbReference>
<organism evidence="12 13">
    <name type="scientific">Candidatus Opimibacter skivensis</name>
    <dbReference type="NCBI Taxonomy" id="2982028"/>
    <lineage>
        <taxon>Bacteria</taxon>
        <taxon>Pseudomonadati</taxon>
        <taxon>Bacteroidota</taxon>
        <taxon>Saprospiria</taxon>
        <taxon>Saprospirales</taxon>
        <taxon>Saprospiraceae</taxon>
        <taxon>Candidatus Opimibacter</taxon>
    </lineage>
</organism>
<dbReference type="GO" id="GO:0000428">
    <property type="term" value="C:DNA-directed RNA polymerase complex"/>
    <property type="evidence" value="ECO:0007669"/>
    <property type="project" value="UniProtKB-KW"/>
</dbReference>
<evidence type="ECO:0000256" key="1">
    <source>
        <dbReference type="ARBA" id="ARBA00008798"/>
    </source>
</evidence>
<dbReference type="Gene3D" id="1.10.10.1330">
    <property type="entry name" value="RNA polymerase sigma-54 factor, core-binding domain"/>
    <property type="match status" value="1"/>
</dbReference>
<proteinExistence type="inferred from homology"/>
<dbReference type="Pfam" id="PF00309">
    <property type="entry name" value="Sigma54_AID"/>
    <property type="match status" value="1"/>
</dbReference>
<feature type="region of interest" description="Disordered" evidence="9">
    <location>
        <begin position="39"/>
        <end position="77"/>
    </location>
</feature>
<feature type="domain" description="RNA polymerase sigma factor 54 DNA-binding" evidence="10">
    <location>
        <begin position="340"/>
        <end position="497"/>
    </location>
</feature>
<comment type="similarity">
    <text evidence="1">Belongs to the sigma-54 factor family.</text>
</comment>
<keyword evidence="7" id="KW-0238">DNA-binding</keyword>
<keyword evidence="2" id="KW-0240">DNA-directed RNA polymerase</keyword>
<dbReference type="GO" id="GO:0016779">
    <property type="term" value="F:nucleotidyltransferase activity"/>
    <property type="evidence" value="ECO:0007669"/>
    <property type="project" value="UniProtKB-KW"/>
</dbReference>
<evidence type="ECO:0000313" key="12">
    <source>
        <dbReference type="EMBL" id="MBK9983702.1"/>
    </source>
</evidence>
<dbReference type="PRINTS" id="PR00045">
    <property type="entry name" value="SIGMA54FCT"/>
</dbReference>
<evidence type="ECO:0000256" key="2">
    <source>
        <dbReference type="ARBA" id="ARBA00022478"/>
    </source>
</evidence>
<dbReference type="PANTHER" id="PTHR32248:SF4">
    <property type="entry name" value="RNA POLYMERASE SIGMA-54 FACTOR"/>
    <property type="match status" value="1"/>
</dbReference>
<evidence type="ECO:0000256" key="4">
    <source>
        <dbReference type="ARBA" id="ARBA00022695"/>
    </source>
</evidence>
<feature type="compositionally biased region" description="Acidic residues" evidence="9">
    <location>
        <begin position="47"/>
        <end position="61"/>
    </location>
</feature>
<feature type="domain" description="RNA polymerase sigma factor 54 core-binding" evidence="11">
    <location>
        <begin position="112"/>
        <end position="314"/>
    </location>
</feature>
<dbReference type="PIRSF" id="PIRSF000774">
    <property type="entry name" value="RpoN"/>
    <property type="match status" value="1"/>
</dbReference>
<evidence type="ECO:0000256" key="3">
    <source>
        <dbReference type="ARBA" id="ARBA00022679"/>
    </source>
</evidence>
<dbReference type="NCBIfam" id="TIGR02395">
    <property type="entry name" value="rpoN_sigma"/>
    <property type="match status" value="1"/>
</dbReference>
<dbReference type="InterPro" id="IPR000394">
    <property type="entry name" value="RNA_pol_sigma_54"/>
</dbReference>
<evidence type="ECO:0000256" key="7">
    <source>
        <dbReference type="ARBA" id="ARBA00023125"/>
    </source>
</evidence>
<evidence type="ECO:0000256" key="6">
    <source>
        <dbReference type="ARBA" id="ARBA00023082"/>
    </source>
</evidence>
<name>A0A9D7SV69_9BACT</name>
<dbReference type="Pfam" id="PF04552">
    <property type="entry name" value="Sigma54_DBD"/>
    <property type="match status" value="1"/>
</dbReference>
<evidence type="ECO:0000256" key="9">
    <source>
        <dbReference type="SAM" id="MobiDB-lite"/>
    </source>
</evidence>
<dbReference type="Proteomes" id="UP000808337">
    <property type="component" value="Unassembled WGS sequence"/>
</dbReference>
<evidence type="ECO:0000313" key="13">
    <source>
        <dbReference type="Proteomes" id="UP000808337"/>
    </source>
</evidence>
<dbReference type="GO" id="GO:0001216">
    <property type="term" value="F:DNA-binding transcription activator activity"/>
    <property type="evidence" value="ECO:0007669"/>
    <property type="project" value="InterPro"/>
</dbReference>
<gene>
    <name evidence="12" type="primary">rpoN</name>
    <name evidence="12" type="ORF">IPP15_15205</name>
</gene>
<dbReference type="GO" id="GO:0003677">
    <property type="term" value="F:DNA binding"/>
    <property type="evidence" value="ECO:0007669"/>
    <property type="project" value="UniProtKB-KW"/>
</dbReference>
<accession>A0A9D7SV69</accession>
<keyword evidence="5" id="KW-0805">Transcription regulation</keyword>
<dbReference type="PROSITE" id="PS00718">
    <property type="entry name" value="SIGMA54_2"/>
    <property type="match status" value="1"/>
</dbReference>
<reference evidence="12 13" key="1">
    <citation type="submission" date="2020-10" db="EMBL/GenBank/DDBJ databases">
        <title>Connecting structure to function with the recovery of over 1000 high-quality activated sludge metagenome-assembled genomes encoding full-length rRNA genes using long-read sequencing.</title>
        <authorList>
            <person name="Singleton C.M."/>
            <person name="Petriglieri F."/>
            <person name="Kristensen J.M."/>
            <person name="Kirkegaard R.H."/>
            <person name="Michaelsen T.Y."/>
            <person name="Andersen M.H."/>
            <person name="Karst S.M."/>
            <person name="Dueholm M.S."/>
            <person name="Nielsen P.H."/>
            <person name="Albertsen M."/>
        </authorList>
    </citation>
    <scope>NUCLEOTIDE SEQUENCE [LARGE SCALE GENOMIC DNA]</scope>
    <source>
        <strain evidence="12">Ribe_18-Q3-R11-54_MAXAC.273</strain>
    </source>
</reference>
<evidence type="ECO:0000259" key="10">
    <source>
        <dbReference type="Pfam" id="PF04552"/>
    </source>
</evidence>
<dbReference type="InterPro" id="IPR007634">
    <property type="entry name" value="RNA_pol_sigma_54_DNA-bd"/>
</dbReference>
<feature type="compositionally biased region" description="Basic and acidic residues" evidence="9">
    <location>
        <begin position="62"/>
        <end position="73"/>
    </location>
</feature>
<evidence type="ECO:0000256" key="5">
    <source>
        <dbReference type="ARBA" id="ARBA00023015"/>
    </source>
</evidence>